<dbReference type="EMBL" id="CABGGO010000012">
    <property type="protein sequence ID" value="VUS42791.1"/>
    <property type="molecule type" value="Genomic_DNA"/>
</dbReference>
<feature type="transmembrane region" description="Helical" evidence="1">
    <location>
        <begin position="14"/>
        <end position="33"/>
    </location>
</feature>
<evidence type="ECO:0000313" key="2">
    <source>
        <dbReference type="EMBL" id="VUS42791.1"/>
    </source>
</evidence>
<proteinExistence type="predicted"/>
<name>A0A9Q9UJH5_9ENTR</name>
<sequence length="34" mass="4311">MYKYLKFKYTEDRLLFLLRIYIFLLLIKIITLIV</sequence>
<evidence type="ECO:0000313" key="3">
    <source>
        <dbReference type="Proteomes" id="UP000318567"/>
    </source>
</evidence>
<evidence type="ECO:0000256" key="1">
    <source>
        <dbReference type="SAM" id="Phobius"/>
    </source>
</evidence>
<protein>
    <submittedName>
        <fullName evidence="2">Uncharacterized protein</fullName>
    </submittedName>
</protein>
<accession>A0A9Q9UJH5</accession>
<keyword evidence="1" id="KW-0472">Membrane</keyword>
<reference evidence="2 3" key="1">
    <citation type="submission" date="2019-07" db="EMBL/GenBank/DDBJ databases">
        <authorList>
            <person name="Brisse S."/>
            <person name="Rodrigues C."/>
            <person name="Thorpe H."/>
        </authorList>
    </citation>
    <scope>NUCLEOTIDE SEQUENCE [LARGE SCALE GENOMIC DNA]</scope>
    <source>
        <strain evidence="2">SB6410</strain>
    </source>
</reference>
<comment type="caution">
    <text evidence="2">The sequence shown here is derived from an EMBL/GenBank/DDBJ whole genome shotgun (WGS) entry which is preliminary data.</text>
</comment>
<gene>
    <name evidence="2" type="ORF">SB6410_01099</name>
</gene>
<dbReference type="AlphaFoldDB" id="A0A9Q9UJH5"/>
<organism evidence="2 3">
    <name type="scientific">Klebsiella pasteurii</name>
    <dbReference type="NCBI Taxonomy" id="2587529"/>
    <lineage>
        <taxon>Bacteria</taxon>
        <taxon>Pseudomonadati</taxon>
        <taxon>Pseudomonadota</taxon>
        <taxon>Gammaproteobacteria</taxon>
        <taxon>Enterobacterales</taxon>
        <taxon>Enterobacteriaceae</taxon>
        <taxon>Klebsiella/Raoultella group</taxon>
        <taxon>Klebsiella</taxon>
    </lineage>
</organism>
<keyword evidence="1" id="KW-0812">Transmembrane</keyword>
<keyword evidence="1" id="KW-1133">Transmembrane helix</keyword>
<dbReference type="Proteomes" id="UP000318567">
    <property type="component" value="Unassembled WGS sequence"/>
</dbReference>